<comment type="caution">
    <text evidence="5">The sequence shown here is derived from an EMBL/GenBank/DDBJ whole genome shotgun (WGS) entry which is preliminary data.</text>
</comment>
<dbReference type="AlphaFoldDB" id="A0AAE0K0U4"/>
<dbReference type="InterPro" id="IPR036770">
    <property type="entry name" value="Ankyrin_rpt-contain_sf"/>
</dbReference>
<dbReference type="SUPFAM" id="SSF48403">
    <property type="entry name" value="Ankyrin repeat"/>
    <property type="match status" value="1"/>
</dbReference>
<dbReference type="InterPro" id="IPR002110">
    <property type="entry name" value="Ankyrin_rpt"/>
</dbReference>
<reference evidence="5" key="2">
    <citation type="submission" date="2023-06" db="EMBL/GenBank/DDBJ databases">
        <authorList>
            <consortium name="Lawrence Berkeley National Laboratory"/>
            <person name="Haridas S."/>
            <person name="Hensen N."/>
            <person name="Bonometti L."/>
            <person name="Westerberg I."/>
            <person name="Brannstrom I.O."/>
            <person name="Guillou S."/>
            <person name="Cros-Aarteil S."/>
            <person name="Calhoun S."/>
            <person name="Kuo A."/>
            <person name="Mondo S."/>
            <person name="Pangilinan J."/>
            <person name="Riley R."/>
            <person name="LaButti K."/>
            <person name="Andreopoulos B."/>
            <person name="Lipzen A."/>
            <person name="Chen C."/>
            <person name="Yanf M."/>
            <person name="Daum C."/>
            <person name="Ng V."/>
            <person name="Clum A."/>
            <person name="Steindorff A."/>
            <person name="Ohm R."/>
            <person name="Martin F."/>
            <person name="Silar P."/>
            <person name="Natvig D."/>
            <person name="Lalanne C."/>
            <person name="Gautier V."/>
            <person name="Ament-velasquez S.L."/>
            <person name="Kruys A."/>
            <person name="Hutchinson M.I."/>
            <person name="Powell A.J."/>
            <person name="Barry K."/>
            <person name="Miller A.N."/>
            <person name="Grigoriev I.V."/>
            <person name="Debuchy R."/>
            <person name="Gladieux P."/>
            <person name="Thoren M.H."/>
            <person name="Johannesson H."/>
        </authorList>
    </citation>
    <scope>NUCLEOTIDE SEQUENCE</scope>
    <source>
        <strain evidence="5">CBS 232.78</strain>
    </source>
</reference>
<keyword evidence="2 3" id="KW-0040">ANK repeat</keyword>
<keyword evidence="1" id="KW-0677">Repeat</keyword>
<keyword evidence="6" id="KW-1185">Reference proteome</keyword>
<dbReference type="Proteomes" id="UP001285441">
    <property type="component" value="Unassembled WGS sequence"/>
</dbReference>
<evidence type="ECO:0000256" key="1">
    <source>
        <dbReference type="ARBA" id="ARBA00022737"/>
    </source>
</evidence>
<dbReference type="Pfam" id="PF00023">
    <property type="entry name" value="Ank"/>
    <property type="match status" value="1"/>
</dbReference>
<feature type="region of interest" description="Disordered" evidence="4">
    <location>
        <begin position="32"/>
        <end position="53"/>
    </location>
</feature>
<dbReference type="EMBL" id="JAULSW010000011">
    <property type="protein sequence ID" value="KAK3367983.1"/>
    <property type="molecule type" value="Genomic_DNA"/>
</dbReference>
<evidence type="ECO:0000313" key="6">
    <source>
        <dbReference type="Proteomes" id="UP001285441"/>
    </source>
</evidence>
<feature type="repeat" description="ANK" evidence="3">
    <location>
        <begin position="485"/>
        <end position="517"/>
    </location>
</feature>
<feature type="repeat" description="ANK" evidence="3">
    <location>
        <begin position="451"/>
        <end position="483"/>
    </location>
</feature>
<evidence type="ECO:0000256" key="2">
    <source>
        <dbReference type="ARBA" id="ARBA00023043"/>
    </source>
</evidence>
<dbReference type="SMART" id="SM00248">
    <property type="entry name" value="ANK"/>
    <property type="match status" value="7"/>
</dbReference>
<protein>
    <submittedName>
        <fullName evidence="5">Ankyrin repeat-containing domain protein</fullName>
    </submittedName>
</protein>
<evidence type="ECO:0000256" key="3">
    <source>
        <dbReference type="PROSITE-ProRule" id="PRU00023"/>
    </source>
</evidence>
<evidence type="ECO:0000256" key="4">
    <source>
        <dbReference type="SAM" id="MobiDB-lite"/>
    </source>
</evidence>
<feature type="repeat" description="ANK" evidence="3">
    <location>
        <begin position="417"/>
        <end position="449"/>
    </location>
</feature>
<feature type="compositionally biased region" description="Polar residues" evidence="4">
    <location>
        <begin position="41"/>
        <end position="53"/>
    </location>
</feature>
<sequence length="598" mass="64601">MAALSAVTQVGHQATLEARFERQERLLTQLVSHHARDSSQTEDIISQSEPLFSSSTSPEKAIIHTAIEPPAYWTPNTRTSRCEGCLCRCHVQRVFRTPTLNNSITGSIAISIQGTPLLSKACTLPSCKTQSPTTQINGLFYLPHWLAARAIAVTLTNGPSLSLSLTVTRVIPLDSSFFRSIQTGDCTTVHTLLSQGLASPADMVRVPLGVKDSLLFALNYEQYSVCRLLIQWGANPHAANSTTLTDSAADLAWDSTHKFCKNDEQVRLIQTIFPAPRDLDSRRFSRLHMAVLRNHHADIDRLLEMMSKREINAQDKHGRSALHWAAWKGDVTTLNMILNAGADLNIADTMGRTAVLYSTMAGSTACTAALLKAGADANIAGPCGLSPLYVACGKGGLQVVEYLLSVPGIEIDCVTVGGVTPLMAAVWEDELSVVKALVAYGADMEIRHLRTGETAVFFAVRANAAEILRVLVKAGARLDVVSWSSGETVLHVAAEFGDEKMLETLLGCGLPLAGCNADALDADGMTALDRFWARGDDITPELTEMFGAALVTAGRGVDKRAVEHFLTEDKKCGGVEVDNDEFEDGEEEFFLAVEGCEV</sequence>
<dbReference type="Gene3D" id="1.25.40.20">
    <property type="entry name" value="Ankyrin repeat-containing domain"/>
    <property type="match status" value="1"/>
</dbReference>
<dbReference type="Pfam" id="PF12796">
    <property type="entry name" value="Ank_2"/>
    <property type="match status" value="2"/>
</dbReference>
<proteinExistence type="predicted"/>
<gene>
    <name evidence="5" type="ORF">B0H63DRAFT_490101</name>
</gene>
<organism evidence="5 6">
    <name type="scientific">Podospora didyma</name>
    <dbReference type="NCBI Taxonomy" id="330526"/>
    <lineage>
        <taxon>Eukaryota</taxon>
        <taxon>Fungi</taxon>
        <taxon>Dikarya</taxon>
        <taxon>Ascomycota</taxon>
        <taxon>Pezizomycotina</taxon>
        <taxon>Sordariomycetes</taxon>
        <taxon>Sordariomycetidae</taxon>
        <taxon>Sordariales</taxon>
        <taxon>Podosporaceae</taxon>
        <taxon>Podospora</taxon>
    </lineage>
</organism>
<dbReference type="PROSITE" id="PS50297">
    <property type="entry name" value="ANK_REP_REGION"/>
    <property type="match status" value="4"/>
</dbReference>
<dbReference type="PANTHER" id="PTHR24198:SF165">
    <property type="entry name" value="ANKYRIN REPEAT-CONTAINING PROTEIN-RELATED"/>
    <property type="match status" value="1"/>
</dbReference>
<accession>A0AAE0K0U4</accession>
<reference evidence="5" key="1">
    <citation type="journal article" date="2023" name="Mol. Phylogenet. Evol.">
        <title>Genome-scale phylogeny and comparative genomics of the fungal order Sordariales.</title>
        <authorList>
            <person name="Hensen N."/>
            <person name="Bonometti L."/>
            <person name="Westerberg I."/>
            <person name="Brannstrom I.O."/>
            <person name="Guillou S."/>
            <person name="Cros-Aarteil S."/>
            <person name="Calhoun S."/>
            <person name="Haridas S."/>
            <person name="Kuo A."/>
            <person name="Mondo S."/>
            <person name="Pangilinan J."/>
            <person name="Riley R."/>
            <person name="LaButti K."/>
            <person name="Andreopoulos B."/>
            <person name="Lipzen A."/>
            <person name="Chen C."/>
            <person name="Yan M."/>
            <person name="Daum C."/>
            <person name="Ng V."/>
            <person name="Clum A."/>
            <person name="Steindorff A."/>
            <person name="Ohm R.A."/>
            <person name="Martin F."/>
            <person name="Silar P."/>
            <person name="Natvig D.O."/>
            <person name="Lalanne C."/>
            <person name="Gautier V."/>
            <person name="Ament-Velasquez S.L."/>
            <person name="Kruys A."/>
            <person name="Hutchinson M.I."/>
            <person name="Powell A.J."/>
            <person name="Barry K."/>
            <person name="Miller A.N."/>
            <person name="Grigoriev I.V."/>
            <person name="Debuchy R."/>
            <person name="Gladieux P."/>
            <person name="Hiltunen Thoren M."/>
            <person name="Johannesson H."/>
        </authorList>
    </citation>
    <scope>NUCLEOTIDE SEQUENCE</scope>
    <source>
        <strain evidence="5">CBS 232.78</strain>
    </source>
</reference>
<feature type="repeat" description="ANK" evidence="3">
    <location>
        <begin position="317"/>
        <end position="349"/>
    </location>
</feature>
<evidence type="ECO:0000313" key="5">
    <source>
        <dbReference type="EMBL" id="KAK3367983.1"/>
    </source>
</evidence>
<dbReference type="PROSITE" id="PS50088">
    <property type="entry name" value="ANK_REPEAT"/>
    <property type="match status" value="4"/>
</dbReference>
<name>A0AAE0K0U4_9PEZI</name>
<dbReference type="PANTHER" id="PTHR24198">
    <property type="entry name" value="ANKYRIN REPEAT AND PROTEIN KINASE DOMAIN-CONTAINING PROTEIN"/>
    <property type="match status" value="1"/>
</dbReference>